<dbReference type="GO" id="GO:0005783">
    <property type="term" value="C:endoplasmic reticulum"/>
    <property type="evidence" value="ECO:0007669"/>
    <property type="project" value="TreeGrafter"/>
</dbReference>
<keyword evidence="3" id="KW-0175">Coiled coil</keyword>
<dbReference type="Pfam" id="PF04871">
    <property type="entry name" value="Uso1_p115_C"/>
    <property type="match status" value="1"/>
</dbReference>
<dbReference type="GO" id="GO:0000139">
    <property type="term" value="C:Golgi membrane"/>
    <property type="evidence" value="ECO:0007669"/>
    <property type="project" value="InterPro"/>
</dbReference>
<name>A0A0F4GWK0_9PEZI</name>
<dbReference type="GO" id="GO:0006888">
    <property type="term" value="P:endoplasmic reticulum to Golgi vesicle-mediated transport"/>
    <property type="evidence" value="ECO:0007669"/>
    <property type="project" value="TreeGrafter"/>
</dbReference>
<dbReference type="InterPro" id="IPR016024">
    <property type="entry name" value="ARM-type_fold"/>
</dbReference>
<feature type="compositionally biased region" description="Basic and acidic residues" evidence="4">
    <location>
        <begin position="1001"/>
        <end position="1070"/>
    </location>
</feature>
<dbReference type="SUPFAM" id="SSF48371">
    <property type="entry name" value="ARM repeat"/>
    <property type="match status" value="1"/>
</dbReference>
<dbReference type="InterPro" id="IPR006955">
    <property type="entry name" value="Uso1_p115_C"/>
</dbReference>
<keyword evidence="2" id="KW-0333">Golgi apparatus</keyword>
<comment type="caution">
    <text evidence="7">The sequence shown here is derived from an EMBL/GenBank/DDBJ whole genome shotgun (WGS) entry which is preliminary data.</text>
</comment>
<reference evidence="7 8" key="1">
    <citation type="submission" date="2015-03" db="EMBL/GenBank/DDBJ databases">
        <title>RNA-seq based gene annotation and comparative genomics of four Zymoseptoria species reveal species-specific pathogenicity related genes and transposable element activity.</title>
        <authorList>
            <person name="Grandaubert J."/>
            <person name="Bhattacharyya A."/>
            <person name="Stukenbrock E.H."/>
        </authorList>
    </citation>
    <scope>NUCLEOTIDE SEQUENCE [LARGE SCALE GENOMIC DNA]</scope>
    <source>
        <strain evidence="7 8">Zb18110</strain>
    </source>
</reference>
<evidence type="ECO:0000313" key="7">
    <source>
        <dbReference type="EMBL" id="KJY01787.1"/>
    </source>
</evidence>
<comment type="subcellular location">
    <subcellularLocation>
        <location evidence="1">Golgi apparatus</location>
    </subcellularLocation>
</comment>
<organism evidence="7 8">
    <name type="scientific">Zymoseptoria brevis</name>
    <dbReference type="NCBI Taxonomy" id="1047168"/>
    <lineage>
        <taxon>Eukaryota</taxon>
        <taxon>Fungi</taxon>
        <taxon>Dikarya</taxon>
        <taxon>Ascomycota</taxon>
        <taxon>Pezizomycotina</taxon>
        <taxon>Dothideomycetes</taxon>
        <taxon>Dothideomycetidae</taxon>
        <taxon>Mycosphaerellales</taxon>
        <taxon>Mycosphaerellaceae</taxon>
        <taxon>Zymoseptoria</taxon>
    </lineage>
</organism>
<dbReference type="GO" id="GO:0048280">
    <property type="term" value="P:vesicle fusion with Golgi apparatus"/>
    <property type="evidence" value="ECO:0007669"/>
    <property type="project" value="InterPro"/>
</dbReference>
<feature type="compositionally biased region" description="Acidic residues" evidence="4">
    <location>
        <begin position="1209"/>
        <end position="1233"/>
    </location>
</feature>
<accession>A0A0F4GWK0</accession>
<dbReference type="EMBL" id="LAFY01000271">
    <property type="protein sequence ID" value="KJY01787.1"/>
    <property type="molecule type" value="Genomic_DNA"/>
</dbReference>
<proteinExistence type="predicted"/>
<evidence type="ECO:0000256" key="2">
    <source>
        <dbReference type="ARBA" id="ARBA00023034"/>
    </source>
</evidence>
<dbReference type="Gene3D" id="1.10.287.620">
    <property type="entry name" value="Helix Hairpins"/>
    <property type="match status" value="1"/>
</dbReference>
<dbReference type="InterPro" id="IPR011989">
    <property type="entry name" value="ARM-like"/>
</dbReference>
<dbReference type="GO" id="GO:0006886">
    <property type="term" value="P:intracellular protein transport"/>
    <property type="evidence" value="ECO:0007669"/>
    <property type="project" value="InterPro"/>
</dbReference>
<dbReference type="AlphaFoldDB" id="A0A0F4GWK0"/>
<evidence type="ECO:0000256" key="3">
    <source>
        <dbReference type="ARBA" id="ARBA00023054"/>
    </source>
</evidence>
<evidence type="ECO:0000259" key="6">
    <source>
        <dbReference type="Pfam" id="PF04871"/>
    </source>
</evidence>
<dbReference type="Proteomes" id="UP000033647">
    <property type="component" value="Unassembled WGS sequence"/>
</dbReference>
<evidence type="ECO:0000313" key="8">
    <source>
        <dbReference type="Proteomes" id="UP000033647"/>
    </source>
</evidence>
<feature type="region of interest" description="Disordered" evidence="4">
    <location>
        <begin position="1202"/>
        <end position="1233"/>
    </location>
</feature>
<protein>
    <submittedName>
        <fullName evidence="7">Intracellular protein transport UsoA</fullName>
    </submittedName>
</protein>
<dbReference type="InterPro" id="IPR024095">
    <property type="entry name" value="Vesicle_P115"/>
</dbReference>
<keyword evidence="8" id="KW-1185">Reference proteome</keyword>
<feature type="compositionally biased region" description="Basic and acidic residues" evidence="4">
    <location>
        <begin position="793"/>
        <end position="808"/>
    </location>
</feature>
<dbReference type="GO" id="GO:0048211">
    <property type="term" value="P:Golgi vesicle docking"/>
    <property type="evidence" value="ECO:0007669"/>
    <property type="project" value="TreeGrafter"/>
</dbReference>
<dbReference type="PANTHER" id="PTHR10013:SF0">
    <property type="entry name" value="GENERAL VESICULAR TRANSPORT FACTOR P115"/>
    <property type="match status" value="1"/>
</dbReference>
<feature type="domain" description="Vesicle tethering protein Uso1/P115-like head" evidence="5">
    <location>
        <begin position="358"/>
        <end position="679"/>
    </location>
</feature>
<feature type="compositionally biased region" description="Basic and acidic residues" evidence="4">
    <location>
        <begin position="769"/>
        <end position="786"/>
    </location>
</feature>
<gene>
    <name evidence="7" type="ORF">TI39_contig279g00057</name>
</gene>
<feature type="domain" description="Uso1/p115-like vesicle tethering protein C-terminal" evidence="6">
    <location>
        <begin position="1100"/>
        <end position="1226"/>
    </location>
</feature>
<evidence type="ECO:0000259" key="5">
    <source>
        <dbReference type="Pfam" id="PF04869"/>
    </source>
</evidence>
<feature type="region of interest" description="Disordered" evidence="4">
    <location>
        <begin position="722"/>
        <end position="744"/>
    </location>
</feature>
<feature type="region of interest" description="Disordered" evidence="4">
    <location>
        <begin position="920"/>
        <end position="964"/>
    </location>
</feature>
<feature type="region of interest" description="Disordered" evidence="4">
    <location>
        <begin position="769"/>
        <end position="810"/>
    </location>
</feature>
<dbReference type="OrthoDB" id="198977at2759"/>
<feature type="region of interest" description="Disordered" evidence="4">
    <location>
        <begin position="985"/>
        <end position="1097"/>
    </location>
</feature>
<evidence type="ECO:0000256" key="4">
    <source>
        <dbReference type="SAM" id="MobiDB-lite"/>
    </source>
</evidence>
<feature type="compositionally biased region" description="Basic and acidic residues" evidence="4">
    <location>
        <begin position="920"/>
        <end position="955"/>
    </location>
</feature>
<feature type="region of interest" description="Disordered" evidence="4">
    <location>
        <begin position="66"/>
        <end position="87"/>
    </location>
</feature>
<dbReference type="Gene3D" id="1.25.10.10">
    <property type="entry name" value="Leucine-rich Repeat Variant"/>
    <property type="match status" value="1"/>
</dbReference>
<evidence type="ECO:0000256" key="1">
    <source>
        <dbReference type="ARBA" id="ARBA00004555"/>
    </source>
</evidence>
<dbReference type="InterPro" id="IPR006953">
    <property type="entry name" value="Vesicle_Uso1_P115_head"/>
</dbReference>
<dbReference type="GO" id="GO:0012507">
    <property type="term" value="C:ER to Golgi transport vesicle membrane"/>
    <property type="evidence" value="ECO:0007669"/>
    <property type="project" value="TreeGrafter"/>
</dbReference>
<dbReference type="SUPFAM" id="SSF57997">
    <property type="entry name" value="Tropomyosin"/>
    <property type="match status" value="2"/>
</dbReference>
<dbReference type="GO" id="GO:0005795">
    <property type="term" value="C:Golgi stack"/>
    <property type="evidence" value="ECO:0007669"/>
    <property type="project" value="TreeGrafter"/>
</dbReference>
<dbReference type="STRING" id="1047168.A0A0F4GWK0"/>
<sequence>MLKTPPMQTATATIETLCGRLQSATLLEDRRAAILGLRSFAKEYPASVASGSLRELISILKRDGLGETSSTRGQDGESRRSQEGGGDVDTIRTVLETLLMLFNPEPNSPEAGDEIALFLADEFSMRQDNIVLLLNLLDPTSAYADYYSRLYSVQLLSAICAARPERLQECILSAPLGTSRLVGVLDDSRDAVRNAGLLLLVDLTSGANEELRKIVAFEDVYGKVFALIRLEGGLADAGITAQDCLSLLANLIKGSASNQTMFRESGCVSQVAQLLTQAFPGDDAEAVFLRQNREKASWGLLQLLRLFLVRGESNTPQNQIAFFKAGIAQILIDLGFAVLPLPIRKSALRVAAALIEGNAPLQEQFAALTIVTPSDAEHNAEQVEKAAQTNGTHLRPGTGKGSARASVETRRTYIIEALLDLSLSKPQADPSLRAAACGLIQAYLTKHARIKIHFLQRAIAGHAEHEIAANVLTALLHPAADDTNGVVFASWIVQDLVADNIEAKSLLTAVKEGDESEGEDVVSATQALGLQLQATLQSNAVEERLGAAYASLLTTLLWDFAPGIDDLLAEGSSLLQVLVALVKTPKDEPVVIGLAAALLGTVYEFSTKDSPVPRRTLAPLLQQKLGRTKYLDALLQLRRQPAIRDYDLHLEVDEAGDGMISRVFIDLFAMEYSRLRKAVDKDPGVEVLPPSAAEAGVDRDVLDDLRQKIQVLTEANAKAQEEALEAGQKSEQDRMAAAKELQSANSEIDRLRKINQAMQQGHDNELEKLEKKSEKQRQTADAEHKRAIAAARQEADRQAQSTLREREAGAALKAQEYERRLAELGNAHRIESNGHTNVKQQLESLTKKHNELIIRERDLSRQLDEIQRKYATVEINLRTAEARAQAAESKLDISKSALESRGEELEGLRSQFNELKEELAGKEEELKTERSGFADLEKELDTAKEAATTARKDLDAAQAATSTADKELMGKVEGLKKELAAAKTAAKTVETSLKAANDSKNTAEKERDAAKDRVKSAEKDLKSTKDSLKAVEKERDTAKEQVKSAEKDLKSAKESLKAAEKERDAAKDAAKASNQGGKGGAKKGANAGSSAADKERVAKLEAELTTAKQNEKSAKESLAKVEADVTAAKDGEKTAAENLEKLEADLAAAKDGEKAAKDGLAKLETDITAAKESEKASKEELETLLLVLGDIESKRDEYKAKVKELGGEVTDDDEDDDEDEDEDEEDEDEDDVD</sequence>
<feature type="compositionally biased region" description="Basic and acidic residues" evidence="4">
    <location>
        <begin position="728"/>
        <end position="737"/>
    </location>
</feature>
<dbReference type="PANTHER" id="PTHR10013">
    <property type="entry name" value="GENERAL VESICULAR TRANSPORT FACTOR P115"/>
    <property type="match status" value="1"/>
</dbReference>
<dbReference type="Pfam" id="PF04869">
    <property type="entry name" value="Uso1_p115_head"/>
    <property type="match status" value="1"/>
</dbReference>